<protein>
    <submittedName>
        <fullName evidence="1">Uncharacterized protein</fullName>
    </submittedName>
</protein>
<proteinExistence type="predicted"/>
<dbReference type="AlphaFoldDB" id="A0A8S1VLM8"/>
<sequence length="190" mass="22985">MIDIIFFRRPQDEKLLIKLLNNSLIYSIEGYSQIEAEISCLIPKMIYIDDIIIAQEELVTKEQYFYNLLYLSFDFIRRDDRKDDQLNQYFKTQLPYNLQTYFELFGFAYLNFIQKIVDYSKYIDQIQNKQKLKKISTKVTNDYLTPYLLCNLTTNIIVWILFWHQFNSKIILNQTKMINHILSCTLNCYI</sequence>
<evidence type="ECO:0000313" key="2">
    <source>
        <dbReference type="Proteomes" id="UP000689195"/>
    </source>
</evidence>
<keyword evidence="2" id="KW-1185">Reference proteome</keyword>
<evidence type="ECO:0000313" key="1">
    <source>
        <dbReference type="EMBL" id="CAD8178898.1"/>
    </source>
</evidence>
<name>A0A8S1VLM8_9CILI</name>
<gene>
    <name evidence="1" type="ORF">PPENT_87.1.T0700179</name>
</gene>
<accession>A0A8S1VLM8</accession>
<reference evidence="1" key="1">
    <citation type="submission" date="2021-01" db="EMBL/GenBank/DDBJ databases">
        <authorList>
            <consortium name="Genoscope - CEA"/>
            <person name="William W."/>
        </authorList>
    </citation>
    <scope>NUCLEOTIDE SEQUENCE</scope>
</reference>
<comment type="caution">
    <text evidence="1">The sequence shown here is derived from an EMBL/GenBank/DDBJ whole genome shotgun (WGS) entry which is preliminary data.</text>
</comment>
<dbReference type="Proteomes" id="UP000689195">
    <property type="component" value="Unassembled WGS sequence"/>
</dbReference>
<organism evidence="1 2">
    <name type="scientific">Paramecium pentaurelia</name>
    <dbReference type="NCBI Taxonomy" id="43138"/>
    <lineage>
        <taxon>Eukaryota</taxon>
        <taxon>Sar</taxon>
        <taxon>Alveolata</taxon>
        <taxon>Ciliophora</taxon>
        <taxon>Intramacronucleata</taxon>
        <taxon>Oligohymenophorea</taxon>
        <taxon>Peniculida</taxon>
        <taxon>Parameciidae</taxon>
        <taxon>Paramecium</taxon>
    </lineage>
</organism>
<dbReference type="EMBL" id="CAJJDO010000070">
    <property type="protein sequence ID" value="CAD8178898.1"/>
    <property type="molecule type" value="Genomic_DNA"/>
</dbReference>